<gene>
    <name evidence="1" type="ORF">L914_05540</name>
</gene>
<reference evidence="1" key="1">
    <citation type="submission" date="2013-11" db="EMBL/GenBank/DDBJ databases">
        <title>The Genome Sequence of Phytophthora parasitica IAC_01/95.</title>
        <authorList>
            <consortium name="The Broad Institute Genomics Platform"/>
            <person name="Russ C."/>
            <person name="Tyler B."/>
            <person name="Panabieres F."/>
            <person name="Shan W."/>
            <person name="Tripathy S."/>
            <person name="Grunwald N."/>
            <person name="Machado M."/>
            <person name="Johnson C.S."/>
            <person name="Arredondo F."/>
            <person name="Hong C."/>
            <person name="Coffey M."/>
            <person name="Young S.K."/>
            <person name="Zeng Q."/>
            <person name="Gargeya S."/>
            <person name="Fitzgerald M."/>
            <person name="Abouelleil A."/>
            <person name="Alvarado L."/>
            <person name="Chapman S.B."/>
            <person name="Gainer-Dewar J."/>
            <person name="Goldberg J."/>
            <person name="Griggs A."/>
            <person name="Gujja S."/>
            <person name="Hansen M."/>
            <person name="Howarth C."/>
            <person name="Imamovic A."/>
            <person name="Ireland A."/>
            <person name="Larimer J."/>
            <person name="McCowan C."/>
            <person name="Murphy C."/>
            <person name="Pearson M."/>
            <person name="Poon T.W."/>
            <person name="Priest M."/>
            <person name="Roberts A."/>
            <person name="Saif S."/>
            <person name="Shea T."/>
            <person name="Sykes S."/>
            <person name="Wortman J."/>
            <person name="Nusbaum C."/>
            <person name="Birren B."/>
        </authorList>
    </citation>
    <scope>NUCLEOTIDE SEQUENCE [LARGE SCALE GENOMIC DNA]</scope>
    <source>
        <strain evidence="1">IAC_01/95</strain>
    </source>
</reference>
<dbReference type="Proteomes" id="UP000054532">
    <property type="component" value="Unassembled WGS sequence"/>
</dbReference>
<protein>
    <submittedName>
        <fullName evidence="1">Uncharacterized protein</fullName>
    </submittedName>
</protein>
<evidence type="ECO:0000313" key="1">
    <source>
        <dbReference type="EMBL" id="ETM50417.1"/>
    </source>
</evidence>
<proteinExistence type="predicted"/>
<organism evidence="1">
    <name type="scientific">Phytophthora nicotianae</name>
    <name type="common">Potato buckeye rot agent</name>
    <name type="synonym">Phytophthora parasitica</name>
    <dbReference type="NCBI Taxonomy" id="4792"/>
    <lineage>
        <taxon>Eukaryota</taxon>
        <taxon>Sar</taxon>
        <taxon>Stramenopiles</taxon>
        <taxon>Oomycota</taxon>
        <taxon>Peronosporomycetes</taxon>
        <taxon>Peronosporales</taxon>
        <taxon>Peronosporaceae</taxon>
        <taxon>Phytophthora</taxon>
    </lineage>
</organism>
<dbReference type="EMBL" id="KI691990">
    <property type="protein sequence ID" value="ETM50417.1"/>
    <property type="molecule type" value="Genomic_DNA"/>
</dbReference>
<sequence>MRTGGNSSLVREVKLQNAIDTTICDGDAREKRNNCKEQAQSEEDGGAQVKQEYHAENNVANIKASTCDDRQETELRLRIRTEIEEEMKVKLRAEIRAELLAEIDDL</sequence>
<dbReference type="VEuPathDB" id="FungiDB:PPTG_10323"/>
<dbReference type="AlphaFoldDB" id="W2NP61"/>
<name>W2NP61_PHYNI</name>
<accession>W2NP61</accession>